<protein>
    <submittedName>
        <fullName evidence="1">Uncharacterized protein</fullName>
    </submittedName>
</protein>
<evidence type="ECO:0000313" key="2">
    <source>
        <dbReference type="Proteomes" id="UP000078340"/>
    </source>
</evidence>
<accession>A0A179HHS5</accession>
<proteinExistence type="predicted"/>
<dbReference type="EMBL" id="LSBI01000006">
    <property type="protein sequence ID" value="OAQ89033.1"/>
    <property type="molecule type" value="Genomic_DNA"/>
</dbReference>
<gene>
    <name evidence="1" type="ORF">VFPFJ_07498</name>
</gene>
<sequence>MVELFRQAQSIRHFASGGRRRYQAPAKARQSCCCVRCKPGDRVKKGCLRSGTPNRQLCHKRMSRTFI</sequence>
<evidence type="ECO:0000313" key="1">
    <source>
        <dbReference type="EMBL" id="OAQ89033.1"/>
    </source>
</evidence>
<dbReference type="AlphaFoldDB" id="A0A179HHS5"/>
<dbReference type="Proteomes" id="UP000078340">
    <property type="component" value="Unassembled WGS sequence"/>
</dbReference>
<name>A0A179HHS5_PURLI</name>
<organism evidence="1 2">
    <name type="scientific">Purpureocillium lilacinum</name>
    <name type="common">Paecilomyces lilacinus</name>
    <dbReference type="NCBI Taxonomy" id="33203"/>
    <lineage>
        <taxon>Eukaryota</taxon>
        <taxon>Fungi</taxon>
        <taxon>Dikarya</taxon>
        <taxon>Ascomycota</taxon>
        <taxon>Pezizomycotina</taxon>
        <taxon>Sordariomycetes</taxon>
        <taxon>Hypocreomycetidae</taxon>
        <taxon>Hypocreales</taxon>
        <taxon>Ophiocordycipitaceae</taxon>
        <taxon>Purpureocillium</taxon>
    </lineage>
</organism>
<reference evidence="1 2" key="1">
    <citation type="submission" date="2016-02" db="EMBL/GenBank/DDBJ databases">
        <title>Biosynthesis of antibiotic leucinostatins and their inhibition on Phytophthora in bio-control Purpureocillium lilacinum.</title>
        <authorList>
            <person name="Wang G."/>
            <person name="Liu Z."/>
            <person name="Lin R."/>
            <person name="Li E."/>
            <person name="Mao Z."/>
            <person name="Ling J."/>
            <person name="Yin W."/>
            <person name="Xie B."/>
        </authorList>
    </citation>
    <scope>NUCLEOTIDE SEQUENCE [LARGE SCALE GENOMIC DNA]</scope>
    <source>
        <strain evidence="1">PLFJ-1</strain>
    </source>
</reference>
<comment type="caution">
    <text evidence="1">The sequence shown here is derived from an EMBL/GenBank/DDBJ whole genome shotgun (WGS) entry which is preliminary data.</text>
</comment>